<dbReference type="InterPro" id="IPR051580">
    <property type="entry name" value="ZnF-Chromatin_assoc"/>
</dbReference>
<feature type="region of interest" description="Disordered" evidence="5">
    <location>
        <begin position="280"/>
        <end position="378"/>
    </location>
</feature>
<feature type="domain" description="C2H2-type" evidence="6">
    <location>
        <begin position="386"/>
        <end position="409"/>
    </location>
</feature>
<keyword evidence="1" id="KW-0479">Metal-binding</keyword>
<feature type="compositionally biased region" description="Low complexity" evidence="5">
    <location>
        <begin position="338"/>
        <end position="356"/>
    </location>
</feature>
<feature type="compositionally biased region" description="Polar residues" evidence="5">
    <location>
        <begin position="564"/>
        <end position="576"/>
    </location>
</feature>
<evidence type="ECO:0000256" key="5">
    <source>
        <dbReference type="SAM" id="MobiDB-lite"/>
    </source>
</evidence>
<dbReference type="OrthoDB" id="3269380at2759"/>
<dbReference type="GO" id="GO:0005634">
    <property type="term" value="C:nucleus"/>
    <property type="evidence" value="ECO:0007669"/>
    <property type="project" value="TreeGrafter"/>
</dbReference>
<keyword evidence="8" id="KW-1185">Reference proteome</keyword>
<feature type="compositionally biased region" description="Polar residues" evidence="5">
    <location>
        <begin position="609"/>
        <end position="619"/>
    </location>
</feature>
<reference evidence="7 8" key="1">
    <citation type="journal article" date="2016" name="Mol. Biol. Evol.">
        <title>Comparative Genomics of Early-Diverging Mushroom-Forming Fungi Provides Insights into the Origins of Lignocellulose Decay Capabilities.</title>
        <authorList>
            <person name="Nagy L.G."/>
            <person name="Riley R."/>
            <person name="Tritt A."/>
            <person name="Adam C."/>
            <person name="Daum C."/>
            <person name="Floudas D."/>
            <person name="Sun H."/>
            <person name="Yadav J.S."/>
            <person name="Pangilinan J."/>
            <person name="Larsson K.H."/>
            <person name="Matsuura K."/>
            <person name="Barry K."/>
            <person name="Labutti K."/>
            <person name="Kuo R."/>
            <person name="Ohm R.A."/>
            <person name="Bhattacharya S.S."/>
            <person name="Shirouzu T."/>
            <person name="Yoshinaga Y."/>
            <person name="Martin F.M."/>
            <person name="Grigoriev I.V."/>
            <person name="Hibbett D.S."/>
        </authorList>
    </citation>
    <scope>NUCLEOTIDE SEQUENCE [LARGE SCALE GENOMIC DNA]</scope>
    <source>
        <strain evidence="7 8">CBS 109695</strain>
    </source>
</reference>
<feature type="region of interest" description="Disordered" evidence="5">
    <location>
        <begin position="171"/>
        <end position="221"/>
    </location>
</feature>
<evidence type="ECO:0000313" key="8">
    <source>
        <dbReference type="Proteomes" id="UP000076532"/>
    </source>
</evidence>
<accession>A0A166MS37</accession>
<feature type="compositionally biased region" description="Polar residues" evidence="5">
    <location>
        <begin position="198"/>
        <end position="219"/>
    </location>
</feature>
<evidence type="ECO:0000256" key="1">
    <source>
        <dbReference type="ARBA" id="ARBA00022723"/>
    </source>
</evidence>
<dbReference type="GO" id="GO:0008270">
    <property type="term" value="F:zinc ion binding"/>
    <property type="evidence" value="ECO:0007669"/>
    <property type="project" value="UniProtKB-KW"/>
</dbReference>
<keyword evidence="4" id="KW-0862">Zinc</keyword>
<dbReference type="EMBL" id="KV417527">
    <property type="protein sequence ID" value="KZP24255.1"/>
    <property type="molecule type" value="Genomic_DNA"/>
</dbReference>
<feature type="region of interest" description="Disordered" evidence="5">
    <location>
        <begin position="591"/>
        <end position="619"/>
    </location>
</feature>
<sequence length="619" mass="66360">MATTSQPIALPNYADSQMSSGSYSGNNGSLTSSSYRQIIGSPLSWRAGSFGSRFYAGCSPSQLLGPLDPNDFKFGHMSSSIESDRGSIHNAISVLNREDELSRNFTCCGIHLTDLHAVVEHFEVVHVVVADQQALASQYQNALSAGAPRNQMPSYPDPAQRQYHAFDPDDMEIEMDSPSTSQPSSGGSSPPDTPIDTPGSTYGHSSFSRANSHPGSSCASPHIGSPPVSAFDTVILPYHHHPVNAFPPSIGGRPAHPTVVDMFNQYSGYSDYSSCMPGTVPSPPAYDDQAHSASEPGSPSGCVPPALLYSSNENTPVSTPASSRLPSPTTTGTSYFNTSPSGSTSSQTSRQSSTTSVPKPDPSNATPRASTTLSRPASSLLLSKPFRCPKPNCNKSYKQANGLKYHMTHGSCNFAPPKDLEQVQALLASKRSQRQAAEANGEEVDPASAAYGMISEGEMREVEREAERRLRPFACGVADCQRRYKNMNGLRYHYQHSGDHGAIGLALLASGQHECLQHAHKSAHSSRHSTPGGHVAGALAQSQSQQPHQQLQHFQQQQMQSQQMNFAATGQPQQQQTFVHSTPLQHTNVPVQFAPNVSTPPMAMPAGGNNYSRDSYMSQ</sequence>
<dbReference type="PANTHER" id="PTHR23057:SF0">
    <property type="entry name" value="JUXTAPOSED WITH ANOTHER ZINC FINGER PROTEIN 1"/>
    <property type="match status" value="1"/>
</dbReference>
<feature type="domain" description="C2H2-type" evidence="6">
    <location>
        <begin position="473"/>
        <end position="500"/>
    </location>
</feature>
<gene>
    <name evidence="7" type="ORF">FIBSPDRAFT_951315</name>
</gene>
<dbReference type="STRING" id="436010.A0A166MS37"/>
<keyword evidence="2" id="KW-0677">Repeat</keyword>
<feature type="compositionally biased region" description="Polar residues" evidence="5">
    <location>
        <begin position="363"/>
        <end position="378"/>
    </location>
</feature>
<feature type="compositionally biased region" description="Polar residues" evidence="5">
    <location>
        <begin position="309"/>
        <end position="337"/>
    </location>
</feature>
<dbReference type="SMART" id="SM00355">
    <property type="entry name" value="ZnF_C2H2"/>
    <property type="match status" value="2"/>
</dbReference>
<feature type="compositionally biased region" description="Low complexity" evidence="5">
    <location>
        <begin position="541"/>
        <end position="563"/>
    </location>
</feature>
<dbReference type="Proteomes" id="UP000076532">
    <property type="component" value="Unassembled WGS sequence"/>
</dbReference>
<protein>
    <recommendedName>
        <fullName evidence="6">C2H2-type domain-containing protein</fullName>
    </recommendedName>
</protein>
<evidence type="ECO:0000259" key="6">
    <source>
        <dbReference type="SMART" id="SM00355"/>
    </source>
</evidence>
<keyword evidence="3" id="KW-0863">Zinc-finger</keyword>
<evidence type="ECO:0000256" key="2">
    <source>
        <dbReference type="ARBA" id="ARBA00022737"/>
    </source>
</evidence>
<evidence type="ECO:0000256" key="4">
    <source>
        <dbReference type="ARBA" id="ARBA00022833"/>
    </source>
</evidence>
<evidence type="ECO:0000256" key="3">
    <source>
        <dbReference type="ARBA" id="ARBA00022771"/>
    </source>
</evidence>
<feature type="region of interest" description="Disordered" evidence="5">
    <location>
        <begin position="522"/>
        <end position="576"/>
    </location>
</feature>
<evidence type="ECO:0000313" key="7">
    <source>
        <dbReference type="EMBL" id="KZP24255.1"/>
    </source>
</evidence>
<feature type="compositionally biased region" description="Low complexity" evidence="5">
    <location>
        <begin position="176"/>
        <end position="190"/>
    </location>
</feature>
<organism evidence="7 8">
    <name type="scientific">Athelia psychrophila</name>
    <dbReference type="NCBI Taxonomy" id="1759441"/>
    <lineage>
        <taxon>Eukaryota</taxon>
        <taxon>Fungi</taxon>
        <taxon>Dikarya</taxon>
        <taxon>Basidiomycota</taxon>
        <taxon>Agaricomycotina</taxon>
        <taxon>Agaricomycetes</taxon>
        <taxon>Agaricomycetidae</taxon>
        <taxon>Atheliales</taxon>
        <taxon>Atheliaceae</taxon>
        <taxon>Athelia</taxon>
    </lineage>
</organism>
<dbReference type="AlphaFoldDB" id="A0A166MS37"/>
<dbReference type="PANTHER" id="PTHR23057">
    <property type="entry name" value="JUXTAPOSED WITH ANOTHER ZINC FINGER PROTEIN 1"/>
    <property type="match status" value="1"/>
</dbReference>
<proteinExistence type="predicted"/>
<dbReference type="InterPro" id="IPR013087">
    <property type="entry name" value="Znf_C2H2_type"/>
</dbReference>
<name>A0A166MS37_9AGAM</name>
<dbReference type="Gene3D" id="3.30.160.60">
    <property type="entry name" value="Classic Zinc Finger"/>
    <property type="match status" value="1"/>
</dbReference>